<sequence>MAITNKDRKQIAAVFSGTCSRKKLCPVKDFMASFSDKWSIYTILLLGQHQKMRFNELRTAINGISQRMLTVTLRALQENGIVARLLYPEIPPRVEYSLTGLGEGLLKQLLQIAKWTEENFETMLKARKKYEKTL</sequence>
<keyword evidence="3" id="KW-0804">Transcription</keyword>
<evidence type="ECO:0000313" key="6">
    <source>
        <dbReference type="Proteomes" id="UP001155483"/>
    </source>
</evidence>
<dbReference type="PROSITE" id="PS51118">
    <property type="entry name" value="HTH_HXLR"/>
    <property type="match status" value="1"/>
</dbReference>
<dbReference type="Proteomes" id="UP001155483">
    <property type="component" value="Unassembled WGS sequence"/>
</dbReference>
<proteinExistence type="predicted"/>
<evidence type="ECO:0000256" key="3">
    <source>
        <dbReference type="ARBA" id="ARBA00023163"/>
    </source>
</evidence>
<evidence type="ECO:0000256" key="2">
    <source>
        <dbReference type="ARBA" id="ARBA00023125"/>
    </source>
</evidence>
<reference evidence="5" key="2">
    <citation type="submission" date="2023-04" db="EMBL/GenBank/DDBJ databases">
        <title>Paracnuella aquatica gen. nov., sp. nov., a member of the family Chitinophagaceae isolated from a hot spring.</title>
        <authorList>
            <person name="Wang C."/>
        </authorList>
    </citation>
    <scope>NUCLEOTIDE SEQUENCE</scope>
    <source>
        <strain evidence="5">LB-8</strain>
    </source>
</reference>
<protein>
    <submittedName>
        <fullName evidence="5">Helix-turn-helix transcriptional regulator</fullName>
    </submittedName>
</protein>
<dbReference type="PANTHER" id="PTHR33204">
    <property type="entry name" value="TRANSCRIPTIONAL REGULATOR, MARR FAMILY"/>
    <property type="match status" value="1"/>
</dbReference>
<name>A0A9X3B751_9BACT</name>
<keyword evidence="2" id="KW-0238">DNA-binding</keyword>
<keyword evidence="1" id="KW-0805">Transcription regulation</keyword>
<dbReference type="AlphaFoldDB" id="A0A9X3B751"/>
<comment type="caution">
    <text evidence="5">The sequence shown here is derived from an EMBL/GenBank/DDBJ whole genome shotgun (WGS) entry which is preliminary data.</text>
</comment>
<dbReference type="Pfam" id="PF01638">
    <property type="entry name" value="HxlR"/>
    <property type="match status" value="1"/>
</dbReference>
<accession>A0A9X3B751</accession>
<dbReference type="RefSeq" id="WP_279296285.1">
    <property type="nucleotide sequence ID" value="NZ_JAOTIF010000003.1"/>
</dbReference>
<feature type="domain" description="HTH hxlR-type" evidence="4">
    <location>
        <begin position="25"/>
        <end position="124"/>
    </location>
</feature>
<dbReference type="GO" id="GO:0003677">
    <property type="term" value="F:DNA binding"/>
    <property type="evidence" value="ECO:0007669"/>
    <property type="project" value="UniProtKB-KW"/>
</dbReference>
<gene>
    <name evidence="5" type="ORF">OCK74_06905</name>
</gene>
<dbReference type="InterPro" id="IPR036390">
    <property type="entry name" value="WH_DNA-bd_sf"/>
</dbReference>
<keyword evidence="6" id="KW-1185">Reference proteome</keyword>
<dbReference type="Gene3D" id="1.10.10.10">
    <property type="entry name" value="Winged helix-like DNA-binding domain superfamily/Winged helix DNA-binding domain"/>
    <property type="match status" value="1"/>
</dbReference>
<dbReference type="SUPFAM" id="SSF46785">
    <property type="entry name" value="Winged helix' DNA-binding domain"/>
    <property type="match status" value="1"/>
</dbReference>
<evidence type="ECO:0000259" key="4">
    <source>
        <dbReference type="PROSITE" id="PS51118"/>
    </source>
</evidence>
<dbReference type="InterPro" id="IPR002577">
    <property type="entry name" value="HTH_HxlR"/>
</dbReference>
<dbReference type="PANTHER" id="PTHR33204:SF39">
    <property type="entry name" value="TRANSCRIPTIONAL REGULATORY PROTEIN"/>
    <property type="match status" value="1"/>
</dbReference>
<evidence type="ECO:0000313" key="5">
    <source>
        <dbReference type="EMBL" id="MCU7548840.1"/>
    </source>
</evidence>
<organism evidence="5 6">
    <name type="scientific">Paraflavisolibacter caeni</name>
    <dbReference type="NCBI Taxonomy" id="2982496"/>
    <lineage>
        <taxon>Bacteria</taxon>
        <taxon>Pseudomonadati</taxon>
        <taxon>Bacteroidota</taxon>
        <taxon>Chitinophagia</taxon>
        <taxon>Chitinophagales</taxon>
        <taxon>Chitinophagaceae</taxon>
        <taxon>Paraflavisolibacter</taxon>
    </lineage>
</organism>
<evidence type="ECO:0000256" key="1">
    <source>
        <dbReference type="ARBA" id="ARBA00023015"/>
    </source>
</evidence>
<reference evidence="5" key="1">
    <citation type="submission" date="2022-09" db="EMBL/GenBank/DDBJ databases">
        <authorList>
            <person name="Yuan C."/>
            <person name="Ke Z."/>
        </authorList>
    </citation>
    <scope>NUCLEOTIDE SEQUENCE</scope>
    <source>
        <strain evidence="5">LB-8</strain>
    </source>
</reference>
<dbReference type="InterPro" id="IPR036388">
    <property type="entry name" value="WH-like_DNA-bd_sf"/>
</dbReference>
<dbReference type="EMBL" id="JAOTIF010000003">
    <property type="protein sequence ID" value="MCU7548840.1"/>
    <property type="molecule type" value="Genomic_DNA"/>
</dbReference>